<evidence type="ECO:0000256" key="2">
    <source>
        <dbReference type="ARBA" id="ARBA00004127"/>
    </source>
</evidence>
<evidence type="ECO:0000259" key="18">
    <source>
        <dbReference type="Pfam" id="PF08009"/>
    </source>
</evidence>
<dbReference type="InterPro" id="IPR043130">
    <property type="entry name" value="CDP-OH_PTrfase_TM_dom"/>
</dbReference>
<evidence type="ECO:0000256" key="15">
    <source>
        <dbReference type="RuleBase" id="RU003750"/>
    </source>
</evidence>
<evidence type="ECO:0000313" key="19">
    <source>
        <dbReference type="EMBL" id="SDB43637.1"/>
    </source>
</evidence>
<comment type="similarity">
    <text evidence="3 15">Belongs to the CDP-alcohol phosphatidyltransferase class-I family.</text>
</comment>
<evidence type="ECO:0000256" key="7">
    <source>
        <dbReference type="ARBA" id="ARBA00022679"/>
    </source>
</evidence>
<accession>A0A1G6DEN8</accession>
<evidence type="ECO:0000256" key="8">
    <source>
        <dbReference type="ARBA" id="ARBA00022692"/>
    </source>
</evidence>
<evidence type="ECO:0000256" key="5">
    <source>
        <dbReference type="ARBA" id="ARBA00017171"/>
    </source>
</evidence>
<keyword evidence="11 17" id="KW-0472">Membrane</keyword>
<dbReference type="Pfam" id="PF08009">
    <property type="entry name" value="CDP-OH_P_tran_2"/>
    <property type="match status" value="1"/>
</dbReference>
<evidence type="ECO:0000256" key="16">
    <source>
        <dbReference type="SAM" id="MobiDB-lite"/>
    </source>
</evidence>
<sequence>MSLFQSFDPDDEPKWRRLRQLRAVPIRMVLPSVVTLLALCAGLTSIRMSIEARFDWAIAAVAIAAALDGIDGRVARFLKSTSRFGAELDSLTDFVNFGVAPAILLYVWALDDAGSVGWIAALIFAICSALRLARFNVSLGGPKKPEWQSNFFVGVPAPAGAMIVFLPVYLELLGAPHGVLTAPLVIVYTLAIALLFVSRVPTWSGKLVGRQIPRDMVLPLFVVVVLVVALLVSFPWETMSVLTLMYLGALPLSWRSFHRHMAKDAGHPPEANGDAIPEGGDDPESGPPPAQ</sequence>
<dbReference type="PANTHER" id="PTHR14269">
    <property type="entry name" value="CDP-DIACYLGLYCEROL--GLYCEROL-3-PHOSPHATE 3-PHOSPHATIDYLTRANSFERASE-RELATED"/>
    <property type="match status" value="1"/>
</dbReference>
<dbReference type="Proteomes" id="UP000199071">
    <property type="component" value="Unassembled WGS sequence"/>
</dbReference>
<feature type="transmembrane region" description="Helical" evidence="17">
    <location>
        <begin position="217"/>
        <end position="234"/>
    </location>
</feature>
<dbReference type="InterPro" id="IPR012616">
    <property type="entry name" value="CDP-OH_P_trans_C"/>
</dbReference>
<dbReference type="EC" id="2.7.8.8" evidence="4"/>
<keyword evidence="10" id="KW-0443">Lipid metabolism</keyword>
<evidence type="ECO:0000256" key="14">
    <source>
        <dbReference type="ARBA" id="ARBA00032361"/>
    </source>
</evidence>
<keyword evidence="12" id="KW-0594">Phospholipid biosynthesis</keyword>
<protein>
    <recommendedName>
        <fullName evidence="5">CDP-diacylglycerol--serine O-phosphatidyltransferase</fullName>
        <ecNumber evidence="4">2.7.8.8</ecNumber>
    </recommendedName>
    <alternativeName>
        <fullName evidence="14">Phosphatidylserine synthase</fullName>
    </alternativeName>
</protein>
<reference evidence="19 20" key="1">
    <citation type="submission" date="2016-10" db="EMBL/GenBank/DDBJ databases">
        <authorList>
            <person name="de Groot N.N."/>
        </authorList>
    </citation>
    <scope>NUCLEOTIDE SEQUENCE [LARGE SCALE GENOMIC DNA]</scope>
    <source>
        <strain evidence="19 20">ATCC 35022</strain>
    </source>
</reference>
<dbReference type="Gene3D" id="1.20.120.1760">
    <property type="match status" value="1"/>
</dbReference>
<gene>
    <name evidence="19" type="ORF">SAMN02982931_03289</name>
</gene>
<organism evidence="19 20">
    <name type="scientific">Bauldia litoralis</name>
    <dbReference type="NCBI Taxonomy" id="665467"/>
    <lineage>
        <taxon>Bacteria</taxon>
        <taxon>Pseudomonadati</taxon>
        <taxon>Pseudomonadota</taxon>
        <taxon>Alphaproteobacteria</taxon>
        <taxon>Hyphomicrobiales</taxon>
        <taxon>Kaistiaceae</taxon>
        <taxon>Bauldia</taxon>
    </lineage>
</organism>
<dbReference type="EMBL" id="FMXQ01000007">
    <property type="protein sequence ID" value="SDB43637.1"/>
    <property type="molecule type" value="Genomic_DNA"/>
</dbReference>
<dbReference type="GO" id="GO:0003882">
    <property type="term" value="F:CDP-diacylglycerol-serine O-phosphatidyltransferase activity"/>
    <property type="evidence" value="ECO:0007669"/>
    <property type="project" value="UniProtKB-EC"/>
</dbReference>
<evidence type="ECO:0000256" key="12">
    <source>
        <dbReference type="ARBA" id="ARBA00023209"/>
    </source>
</evidence>
<feature type="transmembrane region" description="Helical" evidence="17">
    <location>
        <begin position="149"/>
        <end position="170"/>
    </location>
</feature>
<keyword evidence="9 17" id="KW-1133">Transmembrane helix</keyword>
<keyword evidence="13" id="KW-1208">Phospholipid metabolism</keyword>
<dbReference type="PROSITE" id="PS00379">
    <property type="entry name" value="CDP_ALCOHOL_P_TRANSF"/>
    <property type="match status" value="1"/>
</dbReference>
<dbReference type="GO" id="GO:0008654">
    <property type="term" value="P:phospholipid biosynthetic process"/>
    <property type="evidence" value="ECO:0007669"/>
    <property type="project" value="UniProtKB-KW"/>
</dbReference>
<keyword evidence="20" id="KW-1185">Reference proteome</keyword>
<comment type="catalytic activity">
    <reaction evidence="1">
        <text>a CDP-1,2-diacyl-sn-glycerol + L-serine = a 1,2-diacyl-sn-glycero-3-phospho-L-serine + CMP + H(+)</text>
        <dbReference type="Rhea" id="RHEA:16913"/>
        <dbReference type="ChEBI" id="CHEBI:15378"/>
        <dbReference type="ChEBI" id="CHEBI:33384"/>
        <dbReference type="ChEBI" id="CHEBI:57262"/>
        <dbReference type="ChEBI" id="CHEBI:58332"/>
        <dbReference type="ChEBI" id="CHEBI:60377"/>
        <dbReference type="EC" id="2.7.8.8"/>
    </reaction>
</comment>
<feature type="transmembrane region" description="Helical" evidence="17">
    <location>
        <begin position="176"/>
        <end position="197"/>
    </location>
</feature>
<dbReference type="RefSeq" id="WP_090877913.1">
    <property type="nucleotide sequence ID" value="NZ_FMXQ01000007.1"/>
</dbReference>
<dbReference type="Pfam" id="PF01066">
    <property type="entry name" value="CDP-OH_P_transf"/>
    <property type="match status" value="1"/>
</dbReference>
<dbReference type="GO" id="GO:0016020">
    <property type="term" value="C:membrane"/>
    <property type="evidence" value="ECO:0007669"/>
    <property type="project" value="InterPro"/>
</dbReference>
<feature type="domain" description="CDP-alcohol phosphatidyltransferase C-terminal" evidence="18">
    <location>
        <begin position="216"/>
        <end position="251"/>
    </location>
</feature>
<dbReference type="InterPro" id="IPR000462">
    <property type="entry name" value="CDP-OH_P_trans"/>
</dbReference>
<evidence type="ECO:0000313" key="20">
    <source>
        <dbReference type="Proteomes" id="UP000199071"/>
    </source>
</evidence>
<feature type="transmembrane region" description="Helical" evidence="17">
    <location>
        <begin position="24"/>
        <end position="46"/>
    </location>
</feature>
<evidence type="ECO:0000256" key="6">
    <source>
        <dbReference type="ARBA" id="ARBA00022516"/>
    </source>
</evidence>
<keyword evidence="7 15" id="KW-0808">Transferase</keyword>
<name>A0A1G6DEN8_9HYPH</name>
<dbReference type="InterPro" id="IPR048254">
    <property type="entry name" value="CDP_ALCOHOL_P_TRANSF_CS"/>
</dbReference>
<feature type="transmembrane region" description="Helical" evidence="17">
    <location>
        <begin position="52"/>
        <end position="70"/>
    </location>
</feature>
<dbReference type="OrthoDB" id="9777147at2"/>
<comment type="subcellular location">
    <subcellularLocation>
        <location evidence="2">Endomembrane system</location>
        <topology evidence="2">Multi-pass membrane protein</topology>
    </subcellularLocation>
</comment>
<evidence type="ECO:0000256" key="3">
    <source>
        <dbReference type="ARBA" id="ARBA00010441"/>
    </source>
</evidence>
<dbReference type="PANTHER" id="PTHR14269:SF61">
    <property type="entry name" value="CDP-DIACYLGLYCEROL--SERINE O-PHOSPHATIDYLTRANSFERASE"/>
    <property type="match status" value="1"/>
</dbReference>
<feature type="transmembrane region" description="Helical" evidence="17">
    <location>
        <begin position="116"/>
        <end position="137"/>
    </location>
</feature>
<proteinExistence type="inferred from homology"/>
<feature type="transmembrane region" description="Helical" evidence="17">
    <location>
        <begin position="91"/>
        <end position="110"/>
    </location>
</feature>
<evidence type="ECO:0000256" key="11">
    <source>
        <dbReference type="ARBA" id="ARBA00023136"/>
    </source>
</evidence>
<evidence type="ECO:0000256" key="4">
    <source>
        <dbReference type="ARBA" id="ARBA00013174"/>
    </source>
</evidence>
<dbReference type="NCBIfam" id="TIGR00473">
    <property type="entry name" value="pssA"/>
    <property type="match status" value="1"/>
</dbReference>
<keyword evidence="8 17" id="KW-0812">Transmembrane</keyword>
<feature type="region of interest" description="Disordered" evidence="16">
    <location>
        <begin position="264"/>
        <end position="291"/>
    </location>
</feature>
<dbReference type="InterPro" id="IPR050324">
    <property type="entry name" value="CDP-alcohol_PTase-I"/>
</dbReference>
<dbReference type="STRING" id="665467.SAMN02982931_03289"/>
<dbReference type="AlphaFoldDB" id="A0A1G6DEN8"/>
<evidence type="ECO:0000256" key="9">
    <source>
        <dbReference type="ARBA" id="ARBA00022989"/>
    </source>
</evidence>
<dbReference type="InterPro" id="IPR004533">
    <property type="entry name" value="CDP-diaglyc--ser_O-PTrfase"/>
</dbReference>
<evidence type="ECO:0000256" key="1">
    <source>
        <dbReference type="ARBA" id="ARBA00000287"/>
    </source>
</evidence>
<evidence type="ECO:0000256" key="17">
    <source>
        <dbReference type="SAM" id="Phobius"/>
    </source>
</evidence>
<dbReference type="GO" id="GO:0012505">
    <property type="term" value="C:endomembrane system"/>
    <property type="evidence" value="ECO:0007669"/>
    <property type="project" value="UniProtKB-SubCell"/>
</dbReference>
<evidence type="ECO:0000256" key="13">
    <source>
        <dbReference type="ARBA" id="ARBA00023264"/>
    </source>
</evidence>
<keyword evidence="6" id="KW-0444">Lipid biosynthesis</keyword>
<evidence type="ECO:0000256" key="10">
    <source>
        <dbReference type="ARBA" id="ARBA00023098"/>
    </source>
</evidence>